<evidence type="ECO:0000313" key="2">
    <source>
        <dbReference type="EMBL" id="SMH40461.1"/>
    </source>
</evidence>
<dbReference type="InterPro" id="IPR050259">
    <property type="entry name" value="SDR"/>
</dbReference>
<reference evidence="2 3" key="1">
    <citation type="submission" date="2017-04" db="EMBL/GenBank/DDBJ databases">
        <authorList>
            <person name="Afonso C.L."/>
            <person name="Miller P.J."/>
            <person name="Scott M.A."/>
            <person name="Spackman E."/>
            <person name="Goraichik I."/>
            <person name="Dimitrov K.M."/>
            <person name="Suarez D.L."/>
            <person name="Swayne D.E."/>
        </authorList>
    </citation>
    <scope>NUCLEOTIDE SEQUENCE [LARGE SCALE GENOMIC DNA]</scope>
    <source>
        <strain evidence="2 3">LMG26642</strain>
    </source>
</reference>
<organism evidence="2 3">
    <name type="scientific">Carnobacterium iners</name>
    <dbReference type="NCBI Taxonomy" id="1073423"/>
    <lineage>
        <taxon>Bacteria</taxon>
        <taxon>Bacillati</taxon>
        <taxon>Bacillota</taxon>
        <taxon>Bacilli</taxon>
        <taxon>Lactobacillales</taxon>
        <taxon>Carnobacteriaceae</taxon>
        <taxon>Carnobacterium</taxon>
    </lineage>
</organism>
<dbReference type="STRING" id="1073423.SAMN04488700_2363"/>
<dbReference type="PRINTS" id="PR00081">
    <property type="entry name" value="GDHRDH"/>
</dbReference>
<dbReference type="Pfam" id="PF13561">
    <property type="entry name" value="adh_short_C2"/>
    <property type="match status" value="1"/>
</dbReference>
<dbReference type="PANTHER" id="PTHR42879:SF2">
    <property type="entry name" value="3-OXOACYL-[ACYL-CARRIER-PROTEIN] REDUCTASE FABG"/>
    <property type="match status" value="1"/>
</dbReference>
<dbReference type="RefSeq" id="WP_085560380.1">
    <property type="nucleotide sequence ID" value="NZ_FOAH01000002.1"/>
</dbReference>
<sequence length="241" mass="26569">MKSALIMGASGDIGSGIAQELATNGWSLYLHYHTDDKSIERQLRNYQLSYPKQIFFGIKLDMTDELGIEKFVKNIFQLDAVIFSSGFTTFQLLTEVTSKTMDDMWAVHVKTPLLLLQKLQTKLAYSGSGRIVFISSIYGESGSPMEVIYSTTKGAQLSFVKAYSKEVASQGITVNAISPGAIETKMNAGFSVLELAKLKEEIPVGRMGCISEISFWVHQLLDPRSAYLTGQSIVVSGGWLR</sequence>
<dbReference type="NCBIfam" id="NF047420">
    <property type="entry name" value="EF_P_mod_YmfI"/>
    <property type="match status" value="1"/>
</dbReference>
<dbReference type="Gene3D" id="3.40.50.720">
    <property type="entry name" value="NAD(P)-binding Rossmann-like Domain"/>
    <property type="match status" value="1"/>
</dbReference>
<protein>
    <submittedName>
        <fullName evidence="2">3-oxoacyl-[acyl-carrier protein] reductase</fullName>
    </submittedName>
</protein>
<keyword evidence="3" id="KW-1185">Reference proteome</keyword>
<dbReference type="OrthoDB" id="9803333at2"/>
<dbReference type="EMBL" id="FXBJ01000002">
    <property type="protein sequence ID" value="SMH40461.1"/>
    <property type="molecule type" value="Genomic_DNA"/>
</dbReference>
<dbReference type="PANTHER" id="PTHR42879">
    <property type="entry name" value="3-OXOACYL-(ACYL-CARRIER-PROTEIN) REDUCTASE"/>
    <property type="match status" value="1"/>
</dbReference>
<dbReference type="AlphaFoldDB" id="A0A1X7NSC7"/>
<comment type="similarity">
    <text evidence="1">Belongs to the short-chain dehydrogenases/reductases (SDR) family.</text>
</comment>
<evidence type="ECO:0000313" key="3">
    <source>
        <dbReference type="Proteomes" id="UP000193435"/>
    </source>
</evidence>
<dbReference type="InterPro" id="IPR036291">
    <property type="entry name" value="NAD(P)-bd_dom_sf"/>
</dbReference>
<dbReference type="CDD" id="cd05233">
    <property type="entry name" value="SDR_c"/>
    <property type="match status" value="1"/>
</dbReference>
<dbReference type="Proteomes" id="UP000193435">
    <property type="component" value="Unassembled WGS sequence"/>
</dbReference>
<dbReference type="InterPro" id="IPR002347">
    <property type="entry name" value="SDR_fam"/>
</dbReference>
<evidence type="ECO:0000256" key="1">
    <source>
        <dbReference type="ARBA" id="ARBA00006484"/>
    </source>
</evidence>
<accession>A0A1X7NSC7</accession>
<dbReference type="SUPFAM" id="SSF51735">
    <property type="entry name" value="NAD(P)-binding Rossmann-fold domains"/>
    <property type="match status" value="1"/>
</dbReference>
<proteinExistence type="inferred from homology"/>
<name>A0A1X7NSC7_9LACT</name>
<gene>
    <name evidence="2" type="ORF">SAMN04488700_2363</name>
</gene>